<evidence type="ECO:0000313" key="7">
    <source>
        <dbReference type="EMBL" id="KAF7120973.1"/>
    </source>
</evidence>
<dbReference type="PANTHER" id="PTHR31828">
    <property type="entry name" value="PHOSPHOLIPASE A1-IIGAMMA"/>
    <property type="match status" value="1"/>
</dbReference>
<proteinExistence type="inferred from homology"/>
<dbReference type="CDD" id="cd00519">
    <property type="entry name" value="Lipase_3"/>
    <property type="match status" value="1"/>
</dbReference>
<dbReference type="GO" id="GO:0016042">
    <property type="term" value="P:lipid catabolic process"/>
    <property type="evidence" value="ECO:0007669"/>
    <property type="project" value="UniProtKB-UniRule"/>
</dbReference>
<protein>
    <recommendedName>
        <fullName evidence="5">Phospholipase A1</fullName>
        <ecNumber evidence="5">3.1.1.-</ecNumber>
    </recommendedName>
</protein>
<accession>A0A834L812</accession>
<comment type="similarity">
    <text evidence="1 5">Belongs to the AB hydrolase superfamily. Lipase family.</text>
</comment>
<dbReference type="SUPFAM" id="SSF53474">
    <property type="entry name" value="alpha/beta-Hydrolases"/>
    <property type="match status" value="1"/>
</dbReference>
<dbReference type="Proteomes" id="UP000626092">
    <property type="component" value="Unassembled WGS sequence"/>
</dbReference>
<gene>
    <name evidence="7" type="ORF">RHSIM_Rhsim13G0185400</name>
</gene>
<dbReference type="EMBL" id="WJXA01000013">
    <property type="protein sequence ID" value="KAF7120973.1"/>
    <property type="molecule type" value="Genomic_DNA"/>
</dbReference>
<evidence type="ECO:0000256" key="2">
    <source>
        <dbReference type="ARBA" id="ARBA00022801"/>
    </source>
</evidence>
<evidence type="ECO:0000256" key="4">
    <source>
        <dbReference type="ARBA" id="ARBA00023098"/>
    </source>
</evidence>
<reference evidence="7" key="1">
    <citation type="submission" date="2019-11" db="EMBL/GenBank/DDBJ databases">
        <authorList>
            <person name="Liu Y."/>
            <person name="Hou J."/>
            <person name="Li T.-Q."/>
            <person name="Guan C.-H."/>
            <person name="Wu X."/>
            <person name="Wu H.-Z."/>
            <person name="Ling F."/>
            <person name="Zhang R."/>
            <person name="Shi X.-G."/>
            <person name="Ren J.-P."/>
            <person name="Chen E.-F."/>
            <person name="Sun J.-M."/>
        </authorList>
    </citation>
    <scope>NUCLEOTIDE SEQUENCE</scope>
    <source>
        <strain evidence="7">Adult_tree_wgs_1</strain>
        <tissue evidence="7">Leaves</tissue>
    </source>
</reference>
<evidence type="ECO:0000313" key="8">
    <source>
        <dbReference type="Proteomes" id="UP000626092"/>
    </source>
</evidence>
<evidence type="ECO:0000256" key="5">
    <source>
        <dbReference type="RuleBase" id="RU367093"/>
    </source>
</evidence>
<keyword evidence="3 5" id="KW-0442">Lipid degradation</keyword>
<keyword evidence="8" id="KW-1185">Reference proteome</keyword>
<keyword evidence="4 5" id="KW-0443">Lipid metabolism</keyword>
<dbReference type="InterPro" id="IPR029058">
    <property type="entry name" value="AB_hydrolase_fold"/>
</dbReference>
<dbReference type="Gene3D" id="3.40.50.1820">
    <property type="entry name" value="alpha/beta hydrolase"/>
    <property type="match status" value="1"/>
</dbReference>
<dbReference type="GO" id="GO:0005737">
    <property type="term" value="C:cytoplasm"/>
    <property type="evidence" value="ECO:0007669"/>
    <property type="project" value="UniProtKB-ARBA"/>
</dbReference>
<comment type="caution">
    <text evidence="7">The sequence shown here is derived from an EMBL/GenBank/DDBJ whole genome shotgun (WGS) entry which is preliminary data.</text>
</comment>
<feature type="domain" description="Fungal lipase-type" evidence="6">
    <location>
        <begin position="180"/>
        <end position="338"/>
    </location>
</feature>
<evidence type="ECO:0000256" key="1">
    <source>
        <dbReference type="ARBA" id="ARBA00010701"/>
    </source>
</evidence>
<dbReference type="EC" id="3.1.1.-" evidence="5"/>
<dbReference type="InterPro" id="IPR033556">
    <property type="entry name" value="PLA"/>
</dbReference>
<evidence type="ECO:0000259" key="6">
    <source>
        <dbReference type="Pfam" id="PF01764"/>
    </source>
</evidence>
<organism evidence="7 8">
    <name type="scientific">Rhododendron simsii</name>
    <name type="common">Sims's rhododendron</name>
    <dbReference type="NCBI Taxonomy" id="118357"/>
    <lineage>
        <taxon>Eukaryota</taxon>
        <taxon>Viridiplantae</taxon>
        <taxon>Streptophyta</taxon>
        <taxon>Embryophyta</taxon>
        <taxon>Tracheophyta</taxon>
        <taxon>Spermatophyta</taxon>
        <taxon>Magnoliopsida</taxon>
        <taxon>eudicotyledons</taxon>
        <taxon>Gunneridae</taxon>
        <taxon>Pentapetalae</taxon>
        <taxon>asterids</taxon>
        <taxon>Ericales</taxon>
        <taxon>Ericaceae</taxon>
        <taxon>Ericoideae</taxon>
        <taxon>Rhodoreae</taxon>
        <taxon>Rhododendron</taxon>
    </lineage>
</organism>
<name>A0A834L812_RHOSS</name>
<dbReference type="AlphaFoldDB" id="A0A834L812"/>
<sequence length="441" mass="49895">MNFLFLFSFSMSPIELLFNMFFFRRSKNKQGHQVEKLNEKITNTGNSNIAKNWRLLSGEQNWKGLLDPLDIDLRRYIIHYGEMAQATYDNFLSNKVSKYAGSSRYTKKDLFAKVFLEQGNPFKYRVTKYLYATSSVPQPDAFIFKSLSREAWSEESNWMGYVAVATDEGKAALGRRDILVAWRGTIEALEWVNDFEFNLVSASKILGEEHDPKVHQGWHSIYTSADPKSPFNKFSARDQVDIEIKRLVEQYKNEDISITVVGHSLGAAMATLNAADIVANGLNIYRGRPNKAFPVTAFVFASPKVGDSGFKKVFDGLNDLRVLRIRNAHDIVPDYPFIGYPEVGEELNIDTTKSKYLKSLGNPWSWHNLEAYLHGVAGTQGSKGGFKLEADRDIALVNKSMDGLKDEYGVPGSWWCVQNNGMVQEANGSWKLMDHEVDGDS</sequence>
<dbReference type="Pfam" id="PF01764">
    <property type="entry name" value="Lipase_3"/>
    <property type="match status" value="1"/>
</dbReference>
<dbReference type="GO" id="GO:0008970">
    <property type="term" value="F:phospholipase A1 activity"/>
    <property type="evidence" value="ECO:0007669"/>
    <property type="project" value="UniProtKB-UniRule"/>
</dbReference>
<evidence type="ECO:0000256" key="3">
    <source>
        <dbReference type="ARBA" id="ARBA00022963"/>
    </source>
</evidence>
<keyword evidence="2 5" id="KW-0378">Hydrolase</keyword>
<dbReference type="OrthoDB" id="438440at2759"/>
<dbReference type="FunFam" id="3.40.50.1820:FF:000065">
    <property type="entry name" value="Phospholipase A1-II 3"/>
    <property type="match status" value="1"/>
</dbReference>
<dbReference type="InterPro" id="IPR002921">
    <property type="entry name" value="Fungal_lipase-type"/>
</dbReference>
<comment type="function">
    <text evidence="5">Acylhydrolase that catalyzes the hydrolysis of phospholipids at the sn-1 position.</text>
</comment>
<dbReference type="PANTHER" id="PTHR31828:SF1">
    <property type="entry name" value="PHOSPHOLIPASE A1-IIGAMMA"/>
    <property type="match status" value="1"/>
</dbReference>